<dbReference type="RefSeq" id="WP_325848507.1">
    <property type="nucleotide sequence ID" value="NZ_JALLMC010000002.1"/>
</dbReference>
<dbReference type="Proteomes" id="UP001306510">
    <property type="component" value="Unassembled WGS sequence"/>
</dbReference>
<dbReference type="EMBL" id="JALLMC010000002">
    <property type="protein sequence ID" value="MEB6409495.1"/>
    <property type="molecule type" value="Genomic_DNA"/>
</dbReference>
<feature type="region of interest" description="Disordered" evidence="2">
    <location>
        <begin position="224"/>
        <end position="261"/>
    </location>
</feature>
<proteinExistence type="predicted"/>
<protein>
    <submittedName>
        <fullName evidence="4">Uncharacterized protein</fullName>
    </submittedName>
</protein>
<gene>
    <name evidence="4" type="ORF">MXM28_07250</name>
</gene>
<feature type="compositionally biased region" description="Basic and acidic residues" evidence="2">
    <location>
        <begin position="248"/>
        <end position="261"/>
    </location>
</feature>
<sequence length="261" mass="30463">MISFIGVLQFILTGALTLGASRILHHYQASDDIAQWVYPSVAVFSLWFSSFITRKEKTKELNEKLESERNRWKDICSEIKKAKDLFIEDLIRNEPSHNRRNELFFRNAIKNAVLELSVSEEKILQLVAKLEALSSKNKELIHDLETKEEHIEYIVESRTTFERKVSEFINQLRGFHQEINRELKDTSSKNSVMWKGIDALADKIYQEINSFNDYISASFIEERQATKPKNRKSNNQVMDNNFSTPIADFEKSPDNKKRQVA</sequence>
<feature type="compositionally biased region" description="Polar residues" evidence="2">
    <location>
        <begin position="233"/>
        <end position="244"/>
    </location>
</feature>
<evidence type="ECO:0000313" key="5">
    <source>
        <dbReference type="Proteomes" id="UP001306510"/>
    </source>
</evidence>
<evidence type="ECO:0000256" key="3">
    <source>
        <dbReference type="SAM" id="Phobius"/>
    </source>
</evidence>
<keyword evidence="1" id="KW-0175">Coiled coil</keyword>
<organism evidence="4 5">
    <name type="scientific">Enterobacter vonholyi</name>
    <dbReference type="NCBI Taxonomy" id="2797505"/>
    <lineage>
        <taxon>Bacteria</taxon>
        <taxon>Pseudomonadati</taxon>
        <taxon>Pseudomonadota</taxon>
        <taxon>Gammaproteobacteria</taxon>
        <taxon>Enterobacterales</taxon>
        <taxon>Enterobacteriaceae</taxon>
        <taxon>Enterobacter</taxon>
    </lineage>
</organism>
<keyword evidence="3" id="KW-1133">Transmembrane helix</keyword>
<keyword evidence="3" id="KW-0812">Transmembrane</keyword>
<comment type="caution">
    <text evidence="4">The sequence shown here is derived from an EMBL/GenBank/DDBJ whole genome shotgun (WGS) entry which is preliminary data.</text>
</comment>
<evidence type="ECO:0000256" key="2">
    <source>
        <dbReference type="SAM" id="MobiDB-lite"/>
    </source>
</evidence>
<keyword evidence="5" id="KW-1185">Reference proteome</keyword>
<evidence type="ECO:0000313" key="4">
    <source>
        <dbReference type="EMBL" id="MEB6409495.1"/>
    </source>
</evidence>
<name>A0ABU6E0X3_9ENTR</name>
<keyword evidence="3" id="KW-0472">Membrane</keyword>
<evidence type="ECO:0000256" key="1">
    <source>
        <dbReference type="SAM" id="Coils"/>
    </source>
</evidence>
<reference evidence="4 5" key="1">
    <citation type="submission" date="2022-04" db="EMBL/GenBank/DDBJ databases">
        <title>Whole genome surviellance of AMR bacteria from Assam, India: One Health Study.</title>
        <authorList>
            <person name="Mendem S.K."/>
            <person name="Rakshit O."/>
            <person name="Murugesan D."/>
            <person name="Shome R."/>
            <person name="Raisen C."/>
            <person name="Holmes M.A."/>
            <person name="Saikia K."/>
            <person name="Shome B.R."/>
        </authorList>
    </citation>
    <scope>NUCLEOTIDE SEQUENCE [LARGE SCALE GENOMIC DNA]</scope>
    <source>
        <strain evidence="4 5">MGG-11lp</strain>
    </source>
</reference>
<feature type="coiled-coil region" evidence="1">
    <location>
        <begin position="55"/>
        <end position="82"/>
    </location>
</feature>
<feature type="transmembrane region" description="Helical" evidence="3">
    <location>
        <begin position="35"/>
        <end position="53"/>
    </location>
</feature>
<accession>A0ABU6E0X3</accession>